<protein>
    <submittedName>
        <fullName evidence="1">Uncharacterized protein</fullName>
    </submittedName>
</protein>
<evidence type="ECO:0000313" key="2">
    <source>
        <dbReference type="Proteomes" id="UP000006045"/>
    </source>
</evidence>
<proteinExistence type="predicted"/>
<evidence type="ECO:0000313" key="1">
    <source>
        <dbReference type="EMBL" id="EJZ58267.1"/>
    </source>
</evidence>
<organism evidence="1 2">
    <name type="scientific">Pseudomonas fluorescens R124</name>
    <dbReference type="NCBI Taxonomy" id="743713"/>
    <lineage>
        <taxon>Bacteria</taxon>
        <taxon>Pseudomonadati</taxon>
        <taxon>Pseudomonadota</taxon>
        <taxon>Gammaproteobacteria</taxon>
        <taxon>Pseudomonadales</taxon>
        <taxon>Pseudomonadaceae</taxon>
        <taxon>Pseudomonas</taxon>
    </lineage>
</organism>
<name>A0A7U9CT93_PSEFL</name>
<gene>
    <name evidence="1" type="ORF">I1A_002594</name>
</gene>
<reference evidence="1 2" key="1">
    <citation type="submission" date="2012-08" db="EMBL/GenBank/DDBJ databases">
        <title>The genome of cave-isolated P. fluorescens strain R124 demonstrates phenotypic adaptation to the mineral environment.</title>
        <authorList>
            <person name="Barton M.D."/>
            <person name="Petronio M."/>
            <person name="Giarrizzo J.G."/>
            <person name="Bowling B.V."/>
            <person name="Barton H.A."/>
        </authorList>
    </citation>
    <scope>NUCLEOTIDE SEQUENCE [LARGE SCALE GENOMIC DNA]</scope>
    <source>
        <strain evidence="1 2">R124</strain>
    </source>
</reference>
<dbReference type="EMBL" id="CM001561">
    <property type="protein sequence ID" value="EJZ58267.1"/>
    <property type="molecule type" value="Genomic_DNA"/>
</dbReference>
<sequence>MSRHDRESDAMAGINAGYAVFQLSRALNESGLDTEKARERIERWQQVVEHMVQGTALYGSRIPLVDVPEWVTLEVVTGGLATGKYLAGGALTEYERRLAASIPGIRPGFERLDLNTWHLTDEGIEALQKQLVNSDYRIDVPEEAALLYVAWLLGQQRTEEARRLIESIATFFEQLRFFPMASDGLPLAAVEVQIFDVGDIKKLLSRLPAQQRLAVQKHVVVTRLPFYDAAISLFLLTYQDDWPCRQYPEGWLEQANELSSQFDATGSNDILNVEPFRGRVGELYTLLRLCSRDPTSLTGRQVGRIRRIVNDFVCKHGYPESEDHLQSRAMQRHQVDAPEHHLIAKAVSERLNSYTSSEGISDFSSLLEPITSEEAKVYSLKAGVAIPPAVRRRLERCRKGTISQLIDKGLITSGDTVARVLPAMTAEICSAGFRDTTLRTLSIATYRAFRRRRSLLLLNLQSQVKISELPWVAAVEGEREAHTVAVEGARQALIESSAATLAAFPQAILPNKLLQEFGSLAVTAKLDLPFVEEVAADIFMGTFSNKFVETARRAASLIDGTLYAHYYDIDTNQLAILPDKPKSKSRNYLQRDLDTSDALANLCAQRANAPLSEWHSATNGRIIEQQQILTTQNLSLLFGDLGLKALLHHRLGSLAQECFQWICMRQQMRIKFYHSSLVMLKNTAYAWRQMVFYLSMQDDAERRCAIDSIEAHFAAQPIAFRERFLPAIMGLRVAASGLPLTLNRQKSEGAQVFLGWTTERHWLLPAPGRKPSKSY</sequence>
<dbReference type="Proteomes" id="UP000006045">
    <property type="component" value="Chromosome"/>
</dbReference>
<accession>A0A7U9CT93</accession>
<dbReference type="AlphaFoldDB" id="A0A7U9CT93"/>